<protein>
    <submittedName>
        <fullName evidence="1">Uncharacterized protein</fullName>
    </submittedName>
</protein>
<name>A0A4P9ZQQ6_9FUNG</name>
<dbReference type="Proteomes" id="UP000268162">
    <property type="component" value="Unassembled WGS sequence"/>
</dbReference>
<sequence length="156" mass="16537">MEVGIVCLIHGQISRGRSHKRRPVGNDVTVVVHVNVHICVTNFGRFDALAQVNVADAGILTGVEIPNDHLVFGQGVLGGGEFNGYLHRPIGRGQQARGGLGSQHGFEYCMGENTGLLGILRFVKTLGLTTSGVMGHPGDPYILPYLTAFLLGLGPP</sequence>
<reference evidence="2" key="1">
    <citation type="journal article" date="2018" name="Nat. Microbiol.">
        <title>Leveraging single-cell genomics to expand the fungal tree of life.</title>
        <authorList>
            <person name="Ahrendt S.R."/>
            <person name="Quandt C.A."/>
            <person name="Ciobanu D."/>
            <person name="Clum A."/>
            <person name="Salamov A."/>
            <person name="Andreopoulos B."/>
            <person name="Cheng J.F."/>
            <person name="Woyke T."/>
            <person name="Pelin A."/>
            <person name="Henrissat B."/>
            <person name="Reynolds N.K."/>
            <person name="Benny G.L."/>
            <person name="Smith M.E."/>
            <person name="James T.Y."/>
            <person name="Grigoriev I.V."/>
        </authorList>
    </citation>
    <scope>NUCLEOTIDE SEQUENCE [LARGE SCALE GENOMIC DNA]</scope>
    <source>
        <strain evidence="2">RSA 468</strain>
    </source>
</reference>
<dbReference type="AlphaFoldDB" id="A0A4P9ZQQ6"/>
<evidence type="ECO:0000313" key="2">
    <source>
        <dbReference type="Proteomes" id="UP000268162"/>
    </source>
</evidence>
<gene>
    <name evidence="1" type="ORF">BJ085DRAFT_28237</name>
</gene>
<organism evidence="1 2">
    <name type="scientific">Dimargaris cristalligena</name>
    <dbReference type="NCBI Taxonomy" id="215637"/>
    <lineage>
        <taxon>Eukaryota</taxon>
        <taxon>Fungi</taxon>
        <taxon>Fungi incertae sedis</taxon>
        <taxon>Zoopagomycota</taxon>
        <taxon>Kickxellomycotina</taxon>
        <taxon>Dimargaritomycetes</taxon>
        <taxon>Dimargaritales</taxon>
        <taxon>Dimargaritaceae</taxon>
        <taxon>Dimargaris</taxon>
    </lineage>
</organism>
<proteinExistence type="predicted"/>
<accession>A0A4P9ZQQ6</accession>
<dbReference type="EMBL" id="ML002865">
    <property type="protein sequence ID" value="RKP35458.1"/>
    <property type="molecule type" value="Genomic_DNA"/>
</dbReference>
<evidence type="ECO:0000313" key="1">
    <source>
        <dbReference type="EMBL" id="RKP35458.1"/>
    </source>
</evidence>
<keyword evidence="2" id="KW-1185">Reference proteome</keyword>